<evidence type="ECO:0000256" key="1">
    <source>
        <dbReference type="SAM" id="MobiDB-lite"/>
    </source>
</evidence>
<evidence type="ECO:0000313" key="2">
    <source>
        <dbReference type="EMBL" id="EME40051.1"/>
    </source>
</evidence>
<reference evidence="3" key="1">
    <citation type="journal article" date="2012" name="PLoS Genet.">
        <title>The genomes of the fungal plant pathogens Cladosporium fulvum and Dothistroma septosporum reveal adaptation to different hosts and lifestyles but also signatures of common ancestry.</title>
        <authorList>
            <person name="de Wit P.J.G.M."/>
            <person name="van der Burgt A."/>
            <person name="Oekmen B."/>
            <person name="Stergiopoulos I."/>
            <person name="Abd-Elsalam K.A."/>
            <person name="Aerts A.L."/>
            <person name="Bahkali A.H."/>
            <person name="Beenen H.G."/>
            <person name="Chettri P."/>
            <person name="Cox M.P."/>
            <person name="Datema E."/>
            <person name="de Vries R.P."/>
            <person name="Dhillon B."/>
            <person name="Ganley A.R."/>
            <person name="Griffiths S.A."/>
            <person name="Guo Y."/>
            <person name="Hamelin R.C."/>
            <person name="Henrissat B."/>
            <person name="Kabir M.S."/>
            <person name="Jashni M.K."/>
            <person name="Kema G."/>
            <person name="Klaubauf S."/>
            <person name="Lapidus A."/>
            <person name="Levasseur A."/>
            <person name="Lindquist E."/>
            <person name="Mehrabi R."/>
            <person name="Ohm R.A."/>
            <person name="Owen T.J."/>
            <person name="Salamov A."/>
            <person name="Schwelm A."/>
            <person name="Schijlen E."/>
            <person name="Sun H."/>
            <person name="van den Burg H.A."/>
            <person name="van Ham R.C.H.J."/>
            <person name="Zhang S."/>
            <person name="Goodwin S.B."/>
            <person name="Grigoriev I.V."/>
            <person name="Collemare J."/>
            <person name="Bradshaw R.E."/>
        </authorList>
    </citation>
    <scope>NUCLEOTIDE SEQUENCE [LARGE SCALE GENOMIC DNA]</scope>
    <source>
        <strain evidence="3">NZE10 / CBS 128990</strain>
    </source>
</reference>
<feature type="region of interest" description="Disordered" evidence="1">
    <location>
        <begin position="186"/>
        <end position="244"/>
    </location>
</feature>
<dbReference type="AlphaFoldDB" id="N1PFH4"/>
<dbReference type="Proteomes" id="UP000016933">
    <property type="component" value="Unassembled WGS sequence"/>
</dbReference>
<feature type="non-terminal residue" evidence="2">
    <location>
        <position position="1"/>
    </location>
</feature>
<feature type="compositionally biased region" description="Basic and acidic residues" evidence="1">
    <location>
        <begin position="223"/>
        <end position="244"/>
    </location>
</feature>
<proteinExistence type="predicted"/>
<dbReference type="OMA" id="CAFKMPD"/>
<feature type="compositionally biased region" description="Low complexity" evidence="1">
    <location>
        <begin position="211"/>
        <end position="222"/>
    </location>
</feature>
<organism evidence="2 3">
    <name type="scientific">Dothistroma septosporum (strain NZE10 / CBS 128990)</name>
    <name type="common">Red band needle blight fungus</name>
    <name type="synonym">Mycosphaerella pini</name>
    <dbReference type="NCBI Taxonomy" id="675120"/>
    <lineage>
        <taxon>Eukaryota</taxon>
        <taxon>Fungi</taxon>
        <taxon>Dikarya</taxon>
        <taxon>Ascomycota</taxon>
        <taxon>Pezizomycotina</taxon>
        <taxon>Dothideomycetes</taxon>
        <taxon>Dothideomycetidae</taxon>
        <taxon>Mycosphaerellales</taxon>
        <taxon>Mycosphaerellaceae</taxon>
        <taxon>Dothistroma</taxon>
    </lineage>
</organism>
<reference evidence="2 3" key="2">
    <citation type="journal article" date="2012" name="PLoS Pathog.">
        <title>Diverse lifestyles and strategies of plant pathogenesis encoded in the genomes of eighteen Dothideomycetes fungi.</title>
        <authorList>
            <person name="Ohm R.A."/>
            <person name="Feau N."/>
            <person name="Henrissat B."/>
            <person name="Schoch C.L."/>
            <person name="Horwitz B.A."/>
            <person name="Barry K.W."/>
            <person name="Condon B.J."/>
            <person name="Copeland A.C."/>
            <person name="Dhillon B."/>
            <person name="Glaser F."/>
            <person name="Hesse C.N."/>
            <person name="Kosti I."/>
            <person name="LaButti K."/>
            <person name="Lindquist E.A."/>
            <person name="Lucas S."/>
            <person name="Salamov A.A."/>
            <person name="Bradshaw R.E."/>
            <person name="Ciuffetti L."/>
            <person name="Hamelin R.C."/>
            <person name="Kema G.H.J."/>
            <person name="Lawrence C."/>
            <person name="Scott J.A."/>
            <person name="Spatafora J.W."/>
            <person name="Turgeon B.G."/>
            <person name="de Wit P.J.G.M."/>
            <person name="Zhong S."/>
            <person name="Goodwin S.B."/>
            <person name="Grigoriev I.V."/>
        </authorList>
    </citation>
    <scope>NUCLEOTIDE SEQUENCE [LARGE SCALE GENOMIC DNA]</scope>
    <source>
        <strain evidence="3">NZE10 / CBS 128990</strain>
    </source>
</reference>
<sequence>SCRMDNVFEQLDAKASCLQRELANSNPTLPQLDLEVVLQLVQFPKLFRPAFGEFIATLPVTISISDRSLVTSRVTGTTSDRRRSADYVGYQCAFKMPDGADCLTWTSIPYVTDTYFTGLAKILAAAGDPSSTANELETQIKTGLKFTFCHHHTEQEKTEQAHSLALPIRHVATRWRTNERRWREVGKTSLEQLARPAGPNGTSRSRRDDSAVWSSSSSSTASDRAERETEGLKEQIRYLREENHRLREEVADLSGRYRHEH</sequence>
<accession>N1PFH4</accession>
<dbReference type="OrthoDB" id="3641053at2759"/>
<dbReference type="HOGENOM" id="CLU_1067713_0_0_1"/>
<dbReference type="eggNOG" id="ENOG502RHDY">
    <property type="taxonomic scope" value="Eukaryota"/>
</dbReference>
<keyword evidence="3" id="KW-1185">Reference proteome</keyword>
<protein>
    <submittedName>
        <fullName evidence="2">Uncharacterized protein</fullName>
    </submittedName>
</protein>
<gene>
    <name evidence="2" type="ORF">DOTSEDRAFT_137527</name>
</gene>
<name>N1PFH4_DOTSN</name>
<dbReference type="EMBL" id="KB446544">
    <property type="protein sequence ID" value="EME40051.1"/>
    <property type="molecule type" value="Genomic_DNA"/>
</dbReference>
<evidence type="ECO:0000313" key="3">
    <source>
        <dbReference type="Proteomes" id="UP000016933"/>
    </source>
</evidence>